<sequence length="42" mass="4396">MSAGRGDRAAPPAPEGHWEVRFADAASAKGWESLGEQARGNT</sequence>
<proteinExistence type="predicted"/>
<gene>
    <name evidence="1" type="ORF">RND15_24275</name>
</gene>
<name>A0ABU2XLP4_9ACTN</name>
<evidence type="ECO:0000313" key="1">
    <source>
        <dbReference type="EMBL" id="MDT0545803.1"/>
    </source>
</evidence>
<dbReference type="Proteomes" id="UP001180754">
    <property type="component" value="Unassembled WGS sequence"/>
</dbReference>
<reference evidence="1" key="1">
    <citation type="submission" date="2024-05" db="EMBL/GenBank/DDBJ databases">
        <title>30 novel species of actinomycetes from the DSMZ collection.</title>
        <authorList>
            <person name="Nouioui I."/>
        </authorList>
    </citation>
    <scope>NUCLEOTIDE SEQUENCE</scope>
    <source>
        <strain evidence="1">DSM 41529</strain>
    </source>
</reference>
<keyword evidence="2" id="KW-1185">Reference proteome</keyword>
<dbReference type="RefSeq" id="WP_311726290.1">
    <property type="nucleotide sequence ID" value="NZ_JAVRFD010000012.1"/>
</dbReference>
<comment type="caution">
    <text evidence="1">The sequence shown here is derived from an EMBL/GenBank/DDBJ whole genome shotgun (WGS) entry which is preliminary data.</text>
</comment>
<protein>
    <recommendedName>
        <fullName evidence="3">MbtH protein</fullName>
    </recommendedName>
</protein>
<dbReference type="EMBL" id="JAVRFD010000012">
    <property type="protein sequence ID" value="MDT0545803.1"/>
    <property type="molecule type" value="Genomic_DNA"/>
</dbReference>
<evidence type="ECO:0000313" key="2">
    <source>
        <dbReference type="Proteomes" id="UP001180754"/>
    </source>
</evidence>
<organism evidence="1 2">
    <name type="scientific">Streptomyces lonegramiae</name>
    <dbReference type="NCBI Taxonomy" id="3075524"/>
    <lineage>
        <taxon>Bacteria</taxon>
        <taxon>Bacillati</taxon>
        <taxon>Actinomycetota</taxon>
        <taxon>Actinomycetes</taxon>
        <taxon>Kitasatosporales</taxon>
        <taxon>Streptomycetaceae</taxon>
        <taxon>Streptomyces</taxon>
    </lineage>
</organism>
<evidence type="ECO:0008006" key="3">
    <source>
        <dbReference type="Google" id="ProtNLM"/>
    </source>
</evidence>
<accession>A0ABU2XLP4</accession>